<proteinExistence type="predicted"/>
<protein>
    <submittedName>
        <fullName evidence="2">Uncharacterized protein</fullName>
    </submittedName>
</protein>
<keyword evidence="1" id="KW-0812">Transmembrane</keyword>
<evidence type="ECO:0000313" key="3">
    <source>
        <dbReference type="Proteomes" id="UP000248405"/>
    </source>
</evidence>
<organism evidence="2 3">
    <name type="scientific">Aspergillus vadensis (strain CBS 113365 / IMI 142717 / IBT 24658)</name>
    <dbReference type="NCBI Taxonomy" id="1448311"/>
    <lineage>
        <taxon>Eukaryota</taxon>
        <taxon>Fungi</taxon>
        <taxon>Dikarya</taxon>
        <taxon>Ascomycota</taxon>
        <taxon>Pezizomycotina</taxon>
        <taxon>Eurotiomycetes</taxon>
        <taxon>Eurotiomycetidae</taxon>
        <taxon>Eurotiales</taxon>
        <taxon>Aspergillaceae</taxon>
        <taxon>Aspergillus</taxon>
        <taxon>Aspergillus subgen. Circumdati</taxon>
    </lineage>
</organism>
<name>A0A319AWQ1_ASPVC</name>
<dbReference type="Proteomes" id="UP000248405">
    <property type="component" value="Unassembled WGS sequence"/>
</dbReference>
<evidence type="ECO:0000256" key="1">
    <source>
        <dbReference type="SAM" id="Phobius"/>
    </source>
</evidence>
<reference evidence="2" key="1">
    <citation type="submission" date="2016-12" db="EMBL/GenBank/DDBJ databases">
        <title>The genomes of Aspergillus section Nigri reveals drivers in fungal speciation.</title>
        <authorList>
            <consortium name="DOE Joint Genome Institute"/>
            <person name="Vesth T.C."/>
            <person name="Nybo J."/>
            <person name="Theobald S."/>
            <person name="Brandl J."/>
            <person name="Frisvad J.C."/>
            <person name="Nielsen K.F."/>
            <person name="Lyhne E.K."/>
            <person name="Kogle M.E."/>
            <person name="Kuo A."/>
            <person name="Riley R."/>
            <person name="Clum A."/>
            <person name="Nolan M."/>
            <person name="Lipzen A."/>
            <person name="Salamov A."/>
            <person name="Henrissat B."/>
            <person name="Wiebenga A."/>
            <person name="De Vries R.P."/>
            <person name="Grigoriev I.V."/>
            <person name="Mortensen U.H."/>
            <person name="Andersen M.R."/>
            <person name="Baker S.E."/>
        </authorList>
    </citation>
    <scope>NUCLEOTIDE SEQUENCE [LARGE SCALE GENOMIC DNA]</scope>
    <source>
        <strain evidence="2">CBS 113365</strain>
    </source>
</reference>
<keyword evidence="3" id="KW-1185">Reference proteome</keyword>
<keyword evidence="1" id="KW-1133">Transmembrane helix</keyword>
<sequence>MCLSCEFPASYLGLHVFCCSFAHNGEQGRNTTCLASFGFFPFYIDTLFPLSRFHSLQLSYFILNILLAILTPFRMSFTAAIYFRFKLHSMIH</sequence>
<dbReference type="OrthoDB" id="10285143at2759"/>
<dbReference type="AlphaFoldDB" id="A0A319AWQ1"/>
<keyword evidence="1" id="KW-0472">Membrane</keyword>
<gene>
    <name evidence="2" type="ORF">BO88DRAFT_152974</name>
</gene>
<accession>A0A319AWQ1</accession>
<dbReference type="GeneID" id="37206122"/>
<evidence type="ECO:0000313" key="2">
    <source>
        <dbReference type="EMBL" id="PYH64786.1"/>
    </source>
</evidence>
<dbReference type="EMBL" id="KZ821641">
    <property type="protein sequence ID" value="PYH64786.1"/>
    <property type="molecule type" value="Genomic_DNA"/>
</dbReference>
<dbReference type="RefSeq" id="XP_025558580.1">
    <property type="nucleotide sequence ID" value="XM_025701530.1"/>
</dbReference>
<feature type="transmembrane region" description="Helical" evidence="1">
    <location>
        <begin position="58"/>
        <end position="83"/>
    </location>
</feature>